<dbReference type="Pfam" id="PF00814">
    <property type="entry name" value="TsaD"/>
    <property type="match status" value="1"/>
</dbReference>
<evidence type="ECO:0000259" key="1">
    <source>
        <dbReference type="Pfam" id="PF00814"/>
    </source>
</evidence>
<reference evidence="2" key="1">
    <citation type="submission" date="2018-05" db="EMBL/GenBank/DDBJ databases">
        <authorList>
            <person name="Lanie J.A."/>
            <person name="Ng W.-L."/>
            <person name="Kazmierczak K.M."/>
            <person name="Andrzejewski T.M."/>
            <person name="Davidsen T.M."/>
            <person name="Wayne K.J."/>
            <person name="Tettelin H."/>
            <person name="Glass J.I."/>
            <person name="Rusch D."/>
            <person name="Podicherti R."/>
            <person name="Tsui H.-C.T."/>
            <person name="Winkler M.E."/>
        </authorList>
    </citation>
    <scope>NUCLEOTIDE SEQUENCE</scope>
</reference>
<sequence>MNILGIETSCDETAVAVVKNGEQMLSNVIASQIEIHRRFGGVVPEVASRQHIL</sequence>
<dbReference type="AlphaFoldDB" id="A0A382FKY2"/>
<organism evidence="2">
    <name type="scientific">marine metagenome</name>
    <dbReference type="NCBI Taxonomy" id="408172"/>
    <lineage>
        <taxon>unclassified sequences</taxon>
        <taxon>metagenomes</taxon>
        <taxon>ecological metagenomes</taxon>
    </lineage>
</organism>
<feature type="domain" description="Gcp-like" evidence="1">
    <location>
        <begin position="24"/>
        <end position="52"/>
    </location>
</feature>
<accession>A0A382FKY2</accession>
<dbReference type="EMBL" id="UINC01050400">
    <property type="protein sequence ID" value="SVB63309.1"/>
    <property type="molecule type" value="Genomic_DNA"/>
</dbReference>
<gene>
    <name evidence="2" type="ORF">METZ01_LOCUS216163</name>
</gene>
<protein>
    <recommendedName>
        <fullName evidence="1">Gcp-like domain-containing protein</fullName>
    </recommendedName>
</protein>
<feature type="non-terminal residue" evidence="2">
    <location>
        <position position="53"/>
    </location>
</feature>
<dbReference type="InterPro" id="IPR043129">
    <property type="entry name" value="ATPase_NBD"/>
</dbReference>
<dbReference type="InterPro" id="IPR000905">
    <property type="entry name" value="Gcp-like_dom"/>
</dbReference>
<name>A0A382FKY2_9ZZZZ</name>
<evidence type="ECO:0000313" key="2">
    <source>
        <dbReference type="EMBL" id="SVB63309.1"/>
    </source>
</evidence>
<dbReference type="Gene3D" id="3.30.420.40">
    <property type="match status" value="1"/>
</dbReference>
<proteinExistence type="predicted"/>
<dbReference type="SUPFAM" id="SSF53067">
    <property type="entry name" value="Actin-like ATPase domain"/>
    <property type="match status" value="1"/>
</dbReference>
<dbReference type="PANTHER" id="PTHR11735">
    <property type="entry name" value="TRNA N6-ADENOSINE THREONYLCARBAMOYLTRANSFERASE"/>
    <property type="match status" value="1"/>
</dbReference>
<dbReference type="PANTHER" id="PTHR11735:SF6">
    <property type="entry name" value="TRNA N6-ADENOSINE THREONYLCARBAMOYLTRANSFERASE, MITOCHONDRIAL"/>
    <property type="match status" value="1"/>
</dbReference>